<organism evidence="1 2">
    <name type="scientific">Psychrobacter pocilloporae</name>
    <dbReference type="NCBI Taxonomy" id="1775882"/>
    <lineage>
        <taxon>Bacteria</taxon>
        <taxon>Pseudomonadati</taxon>
        <taxon>Pseudomonadota</taxon>
        <taxon>Gammaproteobacteria</taxon>
        <taxon>Moraxellales</taxon>
        <taxon>Moraxellaceae</taxon>
        <taxon>Psychrobacter</taxon>
    </lineage>
</organism>
<dbReference type="Proteomes" id="UP001243298">
    <property type="component" value="Unassembled WGS sequence"/>
</dbReference>
<accession>A0ABT6IS25</accession>
<dbReference type="RefSeq" id="WP_284719047.1">
    <property type="nucleotide sequence ID" value="NZ_PGFT01000001.1"/>
</dbReference>
<name>A0ABT6IS25_9GAMM</name>
<evidence type="ECO:0000313" key="2">
    <source>
        <dbReference type="Proteomes" id="UP001243298"/>
    </source>
</evidence>
<dbReference type="PROSITE" id="PS51257">
    <property type="entry name" value="PROKAR_LIPOPROTEIN"/>
    <property type="match status" value="1"/>
</dbReference>
<comment type="caution">
    <text evidence="1">The sequence shown here is derived from an EMBL/GenBank/DDBJ whole genome shotgun (WGS) entry which is preliminary data.</text>
</comment>
<evidence type="ECO:0000313" key="1">
    <source>
        <dbReference type="EMBL" id="MDH4904047.1"/>
    </source>
</evidence>
<protein>
    <submittedName>
        <fullName evidence="1">Uncharacterized protein</fullName>
    </submittedName>
</protein>
<proteinExistence type="predicted"/>
<reference evidence="1 2" key="1">
    <citation type="submission" date="2017-11" db="EMBL/GenBank/DDBJ databases">
        <title>Whole genome sequencing of Psychrobacter pocilloporae S6-60T(=JCM 31058T=LMG 29157T).</title>
        <authorList>
            <person name="Das S.K."/>
        </authorList>
    </citation>
    <scope>NUCLEOTIDE SEQUENCE [LARGE SCALE GENOMIC DNA]</scope>
    <source>
        <strain evidence="1 2">S6-60</strain>
    </source>
</reference>
<keyword evidence="2" id="KW-1185">Reference proteome</keyword>
<dbReference type="EMBL" id="PGFT01000001">
    <property type="protein sequence ID" value="MDH4904047.1"/>
    <property type="molecule type" value="Genomic_DNA"/>
</dbReference>
<sequence length="267" mass="30858">MTMLRFIGIFILNTIGILVIGCTEPKDPDEPVTAYIPAEISDKVYVTTFPRCNYNDAGDLDEFSTKSLVLNFQAETFSGNLSGEFHCPSEDLGKVFRIKIDPLYELNAKVVTGKEYFYYTFPPESLLEKTSNIERFYADSSQEMLVIDGMPNQTSPLQLIFAKYPNEKLGPFHNYYDLYTILDKDFLLQYKIRIMNDDYNQRFNLSGYDTQFAQAFKDVIAADGNILKHPEIIQGFVDNNERVINFFKDHRQIMTQAKFDEINNLKK</sequence>
<gene>
    <name evidence="1" type="ORF">CUR83_02990</name>
</gene>